<keyword evidence="3 7" id="KW-0808">Transferase</keyword>
<accession>A0A7D7L0A6</accession>
<dbReference type="InterPro" id="IPR050194">
    <property type="entry name" value="Glycosyltransferase_grp1"/>
</dbReference>
<dbReference type="RefSeq" id="WP_258924109.1">
    <property type="nucleotide sequence ID" value="NZ_CP059343.1"/>
</dbReference>
<protein>
    <recommendedName>
        <fullName evidence="1">D-inositol 3-phosphate glycosyltransferase</fullName>
    </recommendedName>
</protein>
<dbReference type="InterPro" id="IPR001296">
    <property type="entry name" value="Glyco_trans_1"/>
</dbReference>
<dbReference type="PANTHER" id="PTHR45947:SF3">
    <property type="entry name" value="SULFOQUINOVOSYL TRANSFERASE SQD2"/>
    <property type="match status" value="1"/>
</dbReference>
<gene>
    <name evidence="7" type="primary">pimB</name>
    <name evidence="7" type="ORF">CIB50_0001871</name>
</gene>
<dbReference type="AlphaFoldDB" id="A0A7D7L0A6"/>
<reference evidence="7" key="2">
    <citation type="submission" date="2020-07" db="EMBL/GenBank/DDBJ databases">
        <title>Genome of starter culture bacteria Kocuria salsicia reveals its technological properties and safety for usage in meat industry.</title>
        <authorList>
            <person name="Michael M."/>
            <person name="Konstantin K."/>
            <person name="Evgenii K."/>
            <person name="Galina S."/>
            <person name="Oksana K."/>
            <person name="Andrei L."/>
        </authorList>
    </citation>
    <scope>NUCLEOTIDE SEQUENCE [LARGE SCALE GENOMIC DNA]</scope>
    <source>
        <strain evidence="7">80</strain>
    </source>
</reference>
<evidence type="ECO:0000259" key="5">
    <source>
        <dbReference type="Pfam" id="PF00534"/>
    </source>
</evidence>
<keyword evidence="8" id="KW-1185">Reference proteome</keyword>
<sequence length="764" mass="81561">MGRHITAVVRGEAAHVLTEAGEGDIVGSDPEEIAALWLALAADRSRLLTHGSGREWVRHNADYADLAVHYDQHLRDTVREHSRACGAGLLPRAARLVYSLRRSLRAPSPASAWTGRAGASPSAGPRGRVPPCLGAHGGRGRRVSLERTGRCLELAANAWLTTGTVARHVTDDPVVFWLQVSRRLPRRWVTPAARCLRHAPGATPRATALHVLGHDDAARTVLAEASSGARGTRRGAEVALALGDTDLAARLLDSVPEGTPGTAATRARLAWHRGEVDHAVALLDAARSGGTATRGERSLRCRLAAERDLLGDFLPRLDPVTGYTPREQTVLYAVTNSLPHTASGYAQRSHSYLTALQEEGWHVHAVTRPGYPVQVGKILARHTDVVDGIPYHRILPAGLASTATGRVQQHADALLALALELRPAVLHTTSHYVNALAVAAVARTLGIPWVYEVRGLLADTWAATRGEQAVSSPYYERFQRREAWAATSADRTVTLGTAMAGRLIDLASDYATDDAVDTPRGRGTAAHGVAGAPLRVDLAPNAVGDALLHAPTRDAARAILGPPTDRFFVGTVTSVVDYEGVDDLLRAAALLQSRIPRLRVLVVGDGVARPGLEHLASDLGIQDIVTFTGRVPREQAATWTAALDTFVIPRKDRSVTRAVTPLKPVEAMAAATPLIASDLPALRETVRDGETGLLTPPENPDALANTIEGLARDPGEAADLALTARAWVREHRTWAAIAQQASTRCCELTGHIPTTAHEPQETDA</sequence>
<dbReference type="Gene3D" id="3.40.50.2000">
    <property type="entry name" value="Glycogen Phosphorylase B"/>
    <property type="match status" value="2"/>
</dbReference>
<dbReference type="SUPFAM" id="SSF53756">
    <property type="entry name" value="UDP-Glycosyltransferase/glycogen phosphorylase"/>
    <property type="match status" value="1"/>
</dbReference>
<dbReference type="InterPro" id="IPR028098">
    <property type="entry name" value="Glyco_trans_4-like_N"/>
</dbReference>
<proteinExistence type="predicted"/>
<evidence type="ECO:0000256" key="3">
    <source>
        <dbReference type="ARBA" id="ARBA00022679"/>
    </source>
</evidence>
<dbReference type="Pfam" id="PF13439">
    <property type="entry name" value="Glyco_transf_4"/>
    <property type="match status" value="1"/>
</dbReference>
<dbReference type="GO" id="GO:0016758">
    <property type="term" value="F:hexosyltransferase activity"/>
    <property type="evidence" value="ECO:0007669"/>
    <property type="project" value="TreeGrafter"/>
</dbReference>
<feature type="domain" description="Glycosyltransferase subfamily 4-like N-terminal" evidence="6">
    <location>
        <begin position="350"/>
        <end position="505"/>
    </location>
</feature>
<evidence type="ECO:0000256" key="4">
    <source>
        <dbReference type="SAM" id="MobiDB-lite"/>
    </source>
</evidence>
<feature type="domain" description="Glycosyl transferase family 1" evidence="5">
    <location>
        <begin position="553"/>
        <end position="725"/>
    </location>
</feature>
<keyword evidence="2 7" id="KW-0328">Glycosyltransferase</keyword>
<organism evidence="7 8">
    <name type="scientific">Kocuria varians</name>
    <name type="common">Micrococcus varians</name>
    <dbReference type="NCBI Taxonomy" id="1272"/>
    <lineage>
        <taxon>Bacteria</taxon>
        <taxon>Bacillati</taxon>
        <taxon>Actinomycetota</taxon>
        <taxon>Actinomycetes</taxon>
        <taxon>Micrococcales</taxon>
        <taxon>Micrococcaceae</taxon>
        <taxon>Kocuria</taxon>
    </lineage>
</organism>
<dbReference type="EMBL" id="CP059343">
    <property type="protein sequence ID" value="QMS57146.1"/>
    <property type="molecule type" value="Genomic_DNA"/>
</dbReference>
<dbReference type="GO" id="GO:1901137">
    <property type="term" value="P:carbohydrate derivative biosynthetic process"/>
    <property type="evidence" value="ECO:0007669"/>
    <property type="project" value="UniProtKB-ARBA"/>
</dbReference>
<dbReference type="CDD" id="cd03801">
    <property type="entry name" value="GT4_PimA-like"/>
    <property type="match status" value="1"/>
</dbReference>
<evidence type="ECO:0000259" key="6">
    <source>
        <dbReference type="Pfam" id="PF13439"/>
    </source>
</evidence>
<evidence type="ECO:0000256" key="1">
    <source>
        <dbReference type="ARBA" id="ARBA00021292"/>
    </source>
</evidence>
<dbReference type="PANTHER" id="PTHR45947">
    <property type="entry name" value="SULFOQUINOVOSYL TRANSFERASE SQD2"/>
    <property type="match status" value="1"/>
</dbReference>
<dbReference type="Pfam" id="PF00534">
    <property type="entry name" value="Glycos_transf_1"/>
    <property type="match status" value="1"/>
</dbReference>
<evidence type="ECO:0000313" key="8">
    <source>
        <dbReference type="Proteomes" id="UP000216825"/>
    </source>
</evidence>
<reference evidence="7" key="1">
    <citation type="submission" date="2017-08" db="EMBL/GenBank/DDBJ databases">
        <authorList>
            <person name="Minaev M."/>
            <person name="Kurbakov K.A."/>
            <person name="Solodovnikova G.I."/>
            <person name="Kuznetsova O.A."/>
            <person name="Lisitsyn A.B."/>
        </authorList>
    </citation>
    <scope>NUCLEOTIDE SEQUENCE</scope>
    <source>
        <strain evidence="7">80</strain>
    </source>
</reference>
<evidence type="ECO:0000256" key="2">
    <source>
        <dbReference type="ARBA" id="ARBA00022676"/>
    </source>
</evidence>
<feature type="region of interest" description="Disordered" evidence="4">
    <location>
        <begin position="109"/>
        <end position="135"/>
    </location>
</feature>
<evidence type="ECO:0000313" key="7">
    <source>
        <dbReference type="EMBL" id="QMS57146.1"/>
    </source>
</evidence>
<name>A0A7D7L0A6_KOCVA</name>
<dbReference type="KEGG" id="kvr:CIB50_0001871"/>
<dbReference type="Proteomes" id="UP000216825">
    <property type="component" value="Chromosome"/>
</dbReference>